<dbReference type="RefSeq" id="WP_126270618.1">
    <property type="nucleotide sequence ID" value="NZ_CP034463.1"/>
</dbReference>
<dbReference type="EMBL" id="CP034463">
    <property type="protein sequence ID" value="AZP16270.1"/>
    <property type="molecule type" value="Genomic_DNA"/>
</dbReference>
<sequence>MHRTTTTATLLVTVAVSALSGCVTVQRPPAPGAPAAPSLPAAPRPDGEAEPQIVQAPAREALELIGPSREAKPGAPATPRAAPPSPAQEQAPKQQAPRTHPQHPAHPARPETRQPPQPRVEIPDVATAVPKNPDVCGLGKRYGGWRKDSPEARICEQTYGH</sequence>
<protein>
    <recommendedName>
        <fullName evidence="4">Lipoprotein</fullName>
    </recommendedName>
</protein>
<reference evidence="2 3" key="1">
    <citation type="submission" date="2018-12" db="EMBL/GenBank/DDBJ databases">
        <authorList>
            <person name="Li K."/>
        </authorList>
    </citation>
    <scope>NUCLEOTIDE SEQUENCE [LARGE SCALE GENOMIC DNA]</scope>
    <source>
        <strain evidence="3">CR22</strain>
    </source>
</reference>
<organism evidence="2 3">
    <name type="scientific">Streptomyces aquilus</name>
    <dbReference type="NCBI Taxonomy" id="2548456"/>
    <lineage>
        <taxon>Bacteria</taxon>
        <taxon>Bacillati</taxon>
        <taxon>Actinomycetota</taxon>
        <taxon>Actinomycetes</taxon>
        <taxon>Kitasatosporales</taxon>
        <taxon>Streptomycetaceae</taxon>
        <taxon>Streptomyces</taxon>
    </lineage>
</organism>
<feature type="region of interest" description="Disordered" evidence="1">
    <location>
        <begin position="28"/>
        <end position="150"/>
    </location>
</feature>
<dbReference type="KEGG" id="saqu:EJC51_09175"/>
<dbReference type="AlphaFoldDB" id="A0A3S9HVZ3"/>
<accession>A0A3S9HVZ3</accession>
<keyword evidence="3" id="KW-1185">Reference proteome</keyword>
<dbReference type="PROSITE" id="PS51257">
    <property type="entry name" value="PROKAR_LIPOPROTEIN"/>
    <property type="match status" value="1"/>
</dbReference>
<evidence type="ECO:0000313" key="2">
    <source>
        <dbReference type="EMBL" id="AZP16270.1"/>
    </source>
</evidence>
<feature type="compositionally biased region" description="Low complexity" evidence="1">
    <location>
        <begin position="87"/>
        <end position="97"/>
    </location>
</feature>
<evidence type="ECO:0000313" key="3">
    <source>
        <dbReference type="Proteomes" id="UP000280197"/>
    </source>
</evidence>
<proteinExistence type="predicted"/>
<gene>
    <name evidence="2" type="ORF">EJC51_09175</name>
</gene>
<evidence type="ECO:0008006" key="4">
    <source>
        <dbReference type="Google" id="ProtNLM"/>
    </source>
</evidence>
<name>A0A3S9HVZ3_9ACTN</name>
<evidence type="ECO:0000256" key="1">
    <source>
        <dbReference type="SAM" id="MobiDB-lite"/>
    </source>
</evidence>
<dbReference type="Proteomes" id="UP000280197">
    <property type="component" value="Chromosome"/>
</dbReference>